<reference evidence="2" key="1">
    <citation type="submission" date="2020-10" db="EMBL/GenBank/DDBJ databases">
        <title>Taxonomic study of unclassified bacteria belonging to the class Ktedonobacteria.</title>
        <authorList>
            <person name="Yabe S."/>
            <person name="Wang C.M."/>
            <person name="Zheng Y."/>
            <person name="Sakai Y."/>
            <person name="Cavaletti L."/>
            <person name="Monciardini P."/>
            <person name="Donadio S."/>
        </authorList>
    </citation>
    <scope>NUCLEOTIDE SEQUENCE</scope>
    <source>
        <strain evidence="2">SOSP1-1</strain>
    </source>
</reference>
<dbReference type="AlphaFoldDB" id="A0A8J3IGH0"/>
<organism evidence="2 3">
    <name type="scientific">Ktedonospora formicarum</name>
    <dbReference type="NCBI Taxonomy" id="2778364"/>
    <lineage>
        <taxon>Bacteria</taxon>
        <taxon>Bacillati</taxon>
        <taxon>Chloroflexota</taxon>
        <taxon>Ktedonobacteria</taxon>
        <taxon>Ktedonobacterales</taxon>
        <taxon>Ktedonobacteraceae</taxon>
        <taxon>Ktedonospora</taxon>
    </lineage>
</organism>
<sequence length="150" mass="17395">MEAAKRFFKQAVETVGHAPERVTTDGHDSHPRAIREVLGGEVLHRCNQYLNNRLEHDHRSIKQRYSPRRGVGCFTSAARFCRAFDELRQCFRVPMTMKQSVPLSQQRTMFCQRLDTLKALMPTAETERNGEEVYRTHVVRSFLLNSDTSL</sequence>
<feature type="domain" description="DDE" evidence="1">
    <location>
        <begin position="1"/>
        <end position="90"/>
    </location>
</feature>
<dbReference type="Pfam" id="PF13610">
    <property type="entry name" value="DDE_Tnp_IS240"/>
    <property type="match status" value="1"/>
</dbReference>
<evidence type="ECO:0000313" key="3">
    <source>
        <dbReference type="Proteomes" id="UP000612362"/>
    </source>
</evidence>
<accession>A0A8J3IGH0</accession>
<proteinExistence type="predicted"/>
<comment type="caution">
    <text evidence="2">The sequence shown here is derived from an EMBL/GenBank/DDBJ whole genome shotgun (WGS) entry which is preliminary data.</text>
</comment>
<name>A0A8J3IGH0_9CHLR</name>
<evidence type="ECO:0000313" key="2">
    <source>
        <dbReference type="EMBL" id="GHO50724.1"/>
    </source>
</evidence>
<gene>
    <name evidence="2" type="ORF">KSX_88870</name>
</gene>
<keyword evidence="3" id="KW-1185">Reference proteome</keyword>
<dbReference type="Proteomes" id="UP000612362">
    <property type="component" value="Unassembled WGS sequence"/>
</dbReference>
<dbReference type="InterPro" id="IPR032874">
    <property type="entry name" value="DDE_dom"/>
</dbReference>
<protein>
    <recommendedName>
        <fullName evidence="1">DDE domain-containing protein</fullName>
    </recommendedName>
</protein>
<evidence type="ECO:0000259" key="1">
    <source>
        <dbReference type="Pfam" id="PF13610"/>
    </source>
</evidence>
<dbReference type="EMBL" id="BNJF01000009">
    <property type="protein sequence ID" value="GHO50724.1"/>
    <property type="molecule type" value="Genomic_DNA"/>
</dbReference>